<dbReference type="AlphaFoldDB" id="A0A2G2WJN8"/>
<reference evidence="2 3" key="1">
    <citation type="journal article" date="2017" name="Genome Biol.">
        <title>New reference genome sequences of hot pepper reveal the massive evolution of plant disease-resistance genes by retroduplication.</title>
        <authorList>
            <person name="Kim S."/>
            <person name="Park J."/>
            <person name="Yeom S.I."/>
            <person name="Kim Y.M."/>
            <person name="Seo E."/>
            <person name="Kim K.T."/>
            <person name="Kim M.S."/>
            <person name="Lee J.M."/>
            <person name="Cheong K."/>
            <person name="Shin H.S."/>
            <person name="Kim S.B."/>
            <person name="Han K."/>
            <person name="Lee J."/>
            <person name="Park M."/>
            <person name="Lee H.A."/>
            <person name="Lee H.Y."/>
            <person name="Lee Y."/>
            <person name="Oh S."/>
            <person name="Lee J.H."/>
            <person name="Choi E."/>
            <person name="Choi E."/>
            <person name="Lee S.E."/>
            <person name="Jeon J."/>
            <person name="Kim H."/>
            <person name="Choi G."/>
            <person name="Song H."/>
            <person name="Lee J."/>
            <person name="Lee S.C."/>
            <person name="Kwon J.K."/>
            <person name="Lee H.Y."/>
            <person name="Koo N."/>
            <person name="Hong Y."/>
            <person name="Kim R.W."/>
            <person name="Kang W.H."/>
            <person name="Huh J.H."/>
            <person name="Kang B.C."/>
            <person name="Yang T.J."/>
            <person name="Lee Y.H."/>
            <person name="Bennetzen J.L."/>
            <person name="Choi D."/>
        </authorList>
    </citation>
    <scope>NUCLEOTIDE SEQUENCE [LARGE SCALE GENOMIC DNA]</scope>
    <source>
        <strain evidence="3">cv. PBC81</strain>
    </source>
</reference>
<dbReference type="EMBL" id="MLFT02000006">
    <property type="protein sequence ID" value="PHT45389.1"/>
    <property type="molecule type" value="Genomic_DNA"/>
</dbReference>
<evidence type="ECO:0000313" key="2">
    <source>
        <dbReference type="EMBL" id="PHT45389.1"/>
    </source>
</evidence>
<gene>
    <name evidence="2" type="ORF">CQW23_14547</name>
</gene>
<dbReference type="OrthoDB" id="8062037at2759"/>
<dbReference type="Proteomes" id="UP000224567">
    <property type="component" value="Unassembled WGS sequence"/>
</dbReference>
<dbReference type="STRING" id="33114.A0A2G2WJN8"/>
<protein>
    <submittedName>
        <fullName evidence="2">Uncharacterized protein</fullName>
    </submittedName>
</protein>
<comment type="caution">
    <text evidence="2">The sequence shown here is derived from an EMBL/GenBank/DDBJ whole genome shotgun (WGS) entry which is preliminary data.</text>
</comment>
<name>A0A2G2WJN8_CAPBA</name>
<sequence length="87" mass="9181">MFHNCGGSLDFDGCHFGWLCDALMAQFELPTDDPEYENRERKNDGNASGGGSGSGKRFATVSLPWPFGIFGSASSFSQGVGSGSHGQ</sequence>
<proteinExistence type="predicted"/>
<reference evidence="3" key="2">
    <citation type="journal article" date="2017" name="J. Anim. Genet.">
        <title>Multiple reference genome sequences of hot pepper reveal the massive evolution of plant disease resistance genes by retroduplication.</title>
        <authorList>
            <person name="Kim S."/>
            <person name="Park J."/>
            <person name="Yeom S.-I."/>
            <person name="Kim Y.-M."/>
            <person name="Seo E."/>
            <person name="Kim K.-T."/>
            <person name="Kim M.-S."/>
            <person name="Lee J.M."/>
            <person name="Cheong K."/>
            <person name="Shin H.-S."/>
            <person name="Kim S.-B."/>
            <person name="Han K."/>
            <person name="Lee J."/>
            <person name="Park M."/>
            <person name="Lee H.-A."/>
            <person name="Lee H.-Y."/>
            <person name="Lee Y."/>
            <person name="Oh S."/>
            <person name="Lee J.H."/>
            <person name="Choi E."/>
            <person name="Choi E."/>
            <person name="Lee S.E."/>
            <person name="Jeon J."/>
            <person name="Kim H."/>
            <person name="Choi G."/>
            <person name="Song H."/>
            <person name="Lee J."/>
            <person name="Lee S.-C."/>
            <person name="Kwon J.-K."/>
            <person name="Lee H.-Y."/>
            <person name="Koo N."/>
            <person name="Hong Y."/>
            <person name="Kim R.W."/>
            <person name="Kang W.-H."/>
            <person name="Huh J.H."/>
            <person name="Kang B.-C."/>
            <person name="Yang T.-J."/>
            <person name="Lee Y.-H."/>
            <person name="Bennetzen J.L."/>
            <person name="Choi D."/>
        </authorList>
    </citation>
    <scope>NUCLEOTIDE SEQUENCE [LARGE SCALE GENOMIC DNA]</scope>
    <source>
        <strain evidence="3">cv. PBC81</strain>
    </source>
</reference>
<accession>A0A2G2WJN8</accession>
<evidence type="ECO:0000313" key="3">
    <source>
        <dbReference type="Proteomes" id="UP000224567"/>
    </source>
</evidence>
<evidence type="ECO:0000256" key="1">
    <source>
        <dbReference type="SAM" id="MobiDB-lite"/>
    </source>
</evidence>
<feature type="region of interest" description="Disordered" evidence="1">
    <location>
        <begin position="31"/>
        <end position="57"/>
    </location>
</feature>
<organism evidence="2 3">
    <name type="scientific">Capsicum baccatum</name>
    <name type="common">Peruvian pepper</name>
    <dbReference type="NCBI Taxonomy" id="33114"/>
    <lineage>
        <taxon>Eukaryota</taxon>
        <taxon>Viridiplantae</taxon>
        <taxon>Streptophyta</taxon>
        <taxon>Embryophyta</taxon>
        <taxon>Tracheophyta</taxon>
        <taxon>Spermatophyta</taxon>
        <taxon>Magnoliopsida</taxon>
        <taxon>eudicotyledons</taxon>
        <taxon>Gunneridae</taxon>
        <taxon>Pentapetalae</taxon>
        <taxon>asterids</taxon>
        <taxon>lamiids</taxon>
        <taxon>Solanales</taxon>
        <taxon>Solanaceae</taxon>
        <taxon>Solanoideae</taxon>
        <taxon>Capsiceae</taxon>
        <taxon>Capsicum</taxon>
    </lineage>
</organism>
<keyword evidence="3" id="KW-1185">Reference proteome</keyword>